<evidence type="ECO:0000313" key="2">
    <source>
        <dbReference type="EMBL" id="MFC5724167.1"/>
    </source>
</evidence>
<evidence type="ECO:0000313" key="3">
    <source>
        <dbReference type="Proteomes" id="UP001596083"/>
    </source>
</evidence>
<organism evidence="2 3">
    <name type="scientific">Streptomyces gamaensis</name>
    <dbReference type="NCBI Taxonomy" id="1763542"/>
    <lineage>
        <taxon>Bacteria</taxon>
        <taxon>Bacillati</taxon>
        <taxon>Actinomycetota</taxon>
        <taxon>Actinomycetes</taxon>
        <taxon>Kitasatosporales</taxon>
        <taxon>Streptomycetaceae</taxon>
        <taxon>Streptomyces</taxon>
    </lineage>
</organism>
<dbReference type="Pfam" id="PF03318">
    <property type="entry name" value="ETX_MTX2"/>
    <property type="match status" value="1"/>
</dbReference>
<comment type="caution">
    <text evidence="2">The sequence shown here is derived from an EMBL/GenBank/DDBJ whole genome shotgun (WGS) entry which is preliminary data.</text>
</comment>
<evidence type="ECO:0000256" key="1">
    <source>
        <dbReference type="SAM" id="MobiDB-lite"/>
    </source>
</evidence>
<dbReference type="Proteomes" id="UP001596083">
    <property type="component" value="Unassembled WGS sequence"/>
</dbReference>
<feature type="region of interest" description="Disordered" evidence="1">
    <location>
        <begin position="279"/>
        <end position="316"/>
    </location>
</feature>
<gene>
    <name evidence="2" type="ORF">ACFP1Z_28780</name>
</gene>
<sequence>MAVNVDIKAGETAASSRISASGSEYHVISDVERNTFKVTDAPLKSAVERYFGRRPNDAYVKSPTPWGDLYRTYGWQEVTTNLTVQRAEIIGISSQPVIVANKILRNNSSVPADFDAGISQQVSNTVSSSWSTGGSFTVGQKFTYKVEFLGTGGGGETSLSYTQSWGVSETKTHTVTVGSTSGVRVRLEPGQAVRVNLTASRGTLRTRVTYRGSLTGRTAVNYNPAYQGHHFWGLSIGAVLGSGALNPISTEDITVGFYANDIIELVDIVTGEVIATYGGDVSPGPSGDEYESFPNLSSEVPPEPVELEGGSPSPES</sequence>
<dbReference type="RefSeq" id="WP_390320604.1">
    <property type="nucleotide sequence ID" value="NZ_JBHSPB010000024.1"/>
</dbReference>
<dbReference type="Gene3D" id="2.170.15.10">
    <property type="entry name" value="Proaerolysin, chain A, domain 3"/>
    <property type="match status" value="1"/>
</dbReference>
<dbReference type="InterPro" id="IPR004991">
    <property type="entry name" value="Aerolysin-like"/>
</dbReference>
<dbReference type="EMBL" id="JBHSPB010000024">
    <property type="protein sequence ID" value="MFC5724167.1"/>
    <property type="molecule type" value="Genomic_DNA"/>
</dbReference>
<dbReference type="SUPFAM" id="SSF56973">
    <property type="entry name" value="Aerolisin/ETX pore-forming domain"/>
    <property type="match status" value="1"/>
</dbReference>
<protein>
    <submittedName>
        <fullName evidence="2">ETX/MTX2 family pore-forming toxin</fullName>
    </submittedName>
</protein>
<proteinExistence type="predicted"/>
<dbReference type="CDD" id="cd20235">
    <property type="entry name" value="PFM_spherulin-2a-like"/>
    <property type="match status" value="1"/>
</dbReference>
<reference evidence="3" key="1">
    <citation type="journal article" date="2019" name="Int. J. Syst. Evol. Microbiol.">
        <title>The Global Catalogue of Microorganisms (GCM) 10K type strain sequencing project: providing services to taxonomists for standard genome sequencing and annotation.</title>
        <authorList>
            <consortium name="The Broad Institute Genomics Platform"/>
            <consortium name="The Broad Institute Genome Sequencing Center for Infectious Disease"/>
            <person name="Wu L."/>
            <person name="Ma J."/>
        </authorList>
    </citation>
    <scope>NUCLEOTIDE SEQUENCE [LARGE SCALE GENOMIC DNA]</scope>
    <source>
        <strain evidence="3">CGMCC 4.7304</strain>
    </source>
</reference>
<accession>A0ABW0Z6Z1</accession>
<keyword evidence="3" id="KW-1185">Reference proteome</keyword>
<feature type="compositionally biased region" description="Low complexity" evidence="1">
    <location>
        <begin position="307"/>
        <end position="316"/>
    </location>
</feature>
<name>A0ABW0Z6Z1_9ACTN</name>